<proteinExistence type="inferred from homology"/>
<evidence type="ECO:0000256" key="12">
    <source>
        <dbReference type="ARBA" id="ARBA00023293"/>
    </source>
</evidence>
<dbReference type="GO" id="GO:0016020">
    <property type="term" value="C:membrane"/>
    <property type="evidence" value="ECO:0007669"/>
    <property type="project" value="UniProtKB-SubCell"/>
</dbReference>
<dbReference type="InterPro" id="IPR001170">
    <property type="entry name" value="ANPR/GUC"/>
</dbReference>
<gene>
    <name evidence="18" type="ORF">ACEWY4_001678</name>
</gene>
<dbReference type="SUPFAM" id="SSF55073">
    <property type="entry name" value="Nucleotide cyclase"/>
    <property type="match status" value="1"/>
</dbReference>
<evidence type="ECO:0000256" key="6">
    <source>
        <dbReference type="ARBA" id="ARBA00022989"/>
    </source>
</evidence>
<keyword evidence="10" id="KW-0325">Glycoprotein</keyword>
<evidence type="ECO:0000313" key="18">
    <source>
        <dbReference type="EMBL" id="KAL2102510.1"/>
    </source>
</evidence>
<keyword evidence="12 14" id="KW-0141">cGMP biosynthesis</keyword>
<dbReference type="FunFam" id="3.30.70.1230:FF:000004">
    <property type="entry name" value="Guanylate cyclase"/>
    <property type="match status" value="1"/>
</dbReference>
<evidence type="ECO:0000256" key="13">
    <source>
        <dbReference type="RuleBase" id="RU000405"/>
    </source>
</evidence>
<dbReference type="EMBL" id="JBHFQA010000002">
    <property type="protein sequence ID" value="KAL2102510.1"/>
    <property type="molecule type" value="Genomic_DNA"/>
</dbReference>
<dbReference type="Pfam" id="PF00211">
    <property type="entry name" value="Guanylate_cyc"/>
    <property type="match status" value="1"/>
</dbReference>
<dbReference type="PROSITE" id="PS50011">
    <property type="entry name" value="PROTEIN_KINASE_DOM"/>
    <property type="match status" value="1"/>
</dbReference>
<reference evidence="18 19" key="1">
    <citation type="submission" date="2024-09" db="EMBL/GenBank/DDBJ databases">
        <title>A chromosome-level genome assembly of Gray's grenadier anchovy, Coilia grayii.</title>
        <authorList>
            <person name="Fu Z."/>
        </authorList>
    </citation>
    <scope>NUCLEOTIDE SEQUENCE [LARGE SCALE GENOMIC DNA]</scope>
    <source>
        <strain evidence="18">G4</strain>
        <tissue evidence="18">Muscle</tissue>
    </source>
</reference>
<dbReference type="Pfam" id="PF01094">
    <property type="entry name" value="ANF_receptor"/>
    <property type="match status" value="1"/>
</dbReference>
<dbReference type="InterPro" id="IPR001054">
    <property type="entry name" value="A/G_cyclase"/>
</dbReference>
<keyword evidence="3" id="KW-0812">Transmembrane</keyword>
<feature type="domain" description="Protein kinase" evidence="16">
    <location>
        <begin position="605"/>
        <end position="908"/>
    </location>
</feature>
<dbReference type="InterPro" id="IPR011009">
    <property type="entry name" value="Kinase-like_dom_sf"/>
</dbReference>
<comment type="similarity">
    <text evidence="13">Belongs to the adenylyl cyclase class-4/guanylyl cyclase family.</text>
</comment>
<dbReference type="PROSITE" id="PS50125">
    <property type="entry name" value="GUANYLATE_CYCLASE_2"/>
    <property type="match status" value="1"/>
</dbReference>
<comment type="catalytic activity">
    <reaction evidence="14">
        <text>GTP = 3',5'-cyclic GMP + diphosphate</text>
        <dbReference type="Rhea" id="RHEA:13665"/>
        <dbReference type="ChEBI" id="CHEBI:33019"/>
        <dbReference type="ChEBI" id="CHEBI:37565"/>
        <dbReference type="ChEBI" id="CHEBI:57746"/>
        <dbReference type="EC" id="4.6.1.2"/>
    </reaction>
</comment>
<dbReference type="SMART" id="SM00044">
    <property type="entry name" value="CYCc"/>
    <property type="match status" value="1"/>
</dbReference>
<dbReference type="InterPro" id="IPR018297">
    <property type="entry name" value="A/G_cyclase_CS"/>
</dbReference>
<dbReference type="GO" id="GO:0004383">
    <property type="term" value="F:guanylate cyclase activity"/>
    <property type="evidence" value="ECO:0007669"/>
    <property type="project" value="UniProtKB-EC"/>
</dbReference>
<evidence type="ECO:0000259" key="17">
    <source>
        <dbReference type="PROSITE" id="PS50125"/>
    </source>
</evidence>
<evidence type="ECO:0000256" key="11">
    <source>
        <dbReference type="ARBA" id="ARBA00023239"/>
    </source>
</evidence>
<keyword evidence="11 13" id="KW-0456">Lyase</keyword>
<dbReference type="Proteomes" id="UP001591681">
    <property type="component" value="Unassembled WGS sequence"/>
</dbReference>
<dbReference type="PROSITE" id="PS00452">
    <property type="entry name" value="GUANYLATE_CYCLASE_1"/>
    <property type="match status" value="1"/>
</dbReference>
<comment type="caution">
    <text evidence="18">The sequence shown here is derived from an EMBL/GenBank/DDBJ whole genome shotgun (WGS) entry which is preliminary data.</text>
</comment>
<evidence type="ECO:0000256" key="1">
    <source>
        <dbReference type="ARBA" id="ARBA00004479"/>
    </source>
</evidence>
<evidence type="ECO:0000313" key="19">
    <source>
        <dbReference type="Proteomes" id="UP001591681"/>
    </source>
</evidence>
<evidence type="ECO:0000256" key="4">
    <source>
        <dbReference type="ARBA" id="ARBA00022729"/>
    </source>
</evidence>
<organism evidence="18 19">
    <name type="scientific">Coilia grayii</name>
    <name type="common">Gray's grenadier anchovy</name>
    <dbReference type="NCBI Taxonomy" id="363190"/>
    <lineage>
        <taxon>Eukaryota</taxon>
        <taxon>Metazoa</taxon>
        <taxon>Chordata</taxon>
        <taxon>Craniata</taxon>
        <taxon>Vertebrata</taxon>
        <taxon>Euteleostomi</taxon>
        <taxon>Actinopterygii</taxon>
        <taxon>Neopterygii</taxon>
        <taxon>Teleostei</taxon>
        <taxon>Clupei</taxon>
        <taxon>Clupeiformes</taxon>
        <taxon>Clupeoidei</taxon>
        <taxon>Engraulidae</taxon>
        <taxon>Coilinae</taxon>
        <taxon>Coilia</taxon>
    </lineage>
</organism>
<evidence type="ECO:0000256" key="5">
    <source>
        <dbReference type="ARBA" id="ARBA00022741"/>
    </source>
</evidence>
<keyword evidence="8" id="KW-0472">Membrane</keyword>
<evidence type="ECO:0000256" key="10">
    <source>
        <dbReference type="ARBA" id="ARBA00023180"/>
    </source>
</evidence>
<dbReference type="InterPro" id="IPR001245">
    <property type="entry name" value="Ser-Thr/Tyr_kinase_cat_dom"/>
</dbReference>
<dbReference type="InterPro" id="IPR050401">
    <property type="entry name" value="Cyclic_nucleotide_synthase"/>
</dbReference>
<sequence>MYVERSGVGVCVTVCRALPHVCVCMFVKGLGLVYVTQRAVCVCVCVCVCSSSVAMEMCVERSEAAVCVGAMRVCVGRPRVANWSAALLLGLLCVSTVTCAIAPPRGAPTGRLNLGFLAPLNVSYPFSARRLGAAAMLAVEKVNANPSILGNLSFDITFVDTRCDAKASLSSLIHLHWTRNISALFGPPCPEEAEVTGLLASSWNIPMFGFVGQSPKMDNAAIYDTYVKVVPPLKRIGAVLLKVLDFFGWNHVAMVGGGADGNTWDKVDALWKSVEDQLRESKTVTAAIKFDSSSDELIQKNIRHVATVARVIVVVSNAEDATALLQEAERQGLMSGEYAFILLQQFEVSGSLDNLWKCALGDSSEQHTLRAYDMTFVIAQKTYEGYEYYDFFERVYARLTDAPYYSNLSSVAEVSSYAVYLHDAVLLYAMGLKEVMSDGMDPRDGQEILKRLKHKANIRFQGASGLVHFDEDGERNVDYSLYDLQPVHDTMKFVSILDFDSQTQTVRPTPRFSTVIWPKGKPPTDNPLCGFNNELCEWLYNDKVMVILLVLLPLVGGAALLFISLLTLQKVRLQGRLEDERWWQIEYSDITILKEPKGFPSQSIGTSLSKTGSGGSQTIMSSNSFGLRDNKGQEQIYITIGIYQGNHVAIRYLKNQAISDVRKPSVLQEFNVMRELKHENLVQFFGVCIEPPNMCLVMQYCKKGSLKDVLRNSEVDLDWMFKLSFAYDIVNGMEFLHKSTLKSHGNLKLATCLVDSRLQVKLSGFGLWELKHGCKHKLIPIENPSFEDFYWTAPELLREVYFPCNGTQKGDVYSFAMILREVLYSTDEGPYHGVKLEPKEIIRQLRTPPASGPLRPALPPQVLPDQVKGEVLSELLQVCWSENPDLRPHFTTIRRRLKEASPDSHTNILDNMVSKLEKYANHLEEVVEERTNQLTVEKTRADKLLSSMLPRYIADQLMAGQTVEPQSYDMVTIFFSDIVGFTAMCSISSAMEVVALLNDLYTLFDDIITLYDVYKALHLCIRLTSVETIGDAYMVASGLPIVNGNRHADEISTMALHFLAAIKLFRIRHMPTDSLALRIGINSGPVVAGIVGTSMPRYCLFGDTVNMASRMESNSLPLKIHISQSTADILRKMGNYELEERGDIDIKGKGSQKTFWLKSKEGFVFPPKESPGTSCHTTTTEERGESKDKLKTQRTHPLGKMADMTLAVPNIEAP</sequence>
<evidence type="ECO:0000256" key="9">
    <source>
        <dbReference type="ARBA" id="ARBA00023170"/>
    </source>
</evidence>
<evidence type="ECO:0000256" key="14">
    <source>
        <dbReference type="RuleBase" id="RU003431"/>
    </source>
</evidence>
<keyword evidence="5" id="KW-0547">Nucleotide-binding</keyword>
<dbReference type="EC" id="4.6.1.2" evidence="2 14"/>
<dbReference type="SUPFAM" id="SSF56112">
    <property type="entry name" value="Protein kinase-like (PK-like)"/>
    <property type="match status" value="1"/>
</dbReference>
<evidence type="ECO:0000256" key="3">
    <source>
        <dbReference type="ARBA" id="ARBA00022692"/>
    </source>
</evidence>
<evidence type="ECO:0000256" key="15">
    <source>
        <dbReference type="SAM" id="MobiDB-lite"/>
    </source>
</evidence>
<protein>
    <recommendedName>
        <fullName evidence="2 14">Guanylate cyclase</fullName>
        <ecNumber evidence="2 14">4.6.1.2</ecNumber>
    </recommendedName>
</protein>
<dbReference type="SUPFAM" id="SSF53822">
    <property type="entry name" value="Periplasmic binding protein-like I"/>
    <property type="match status" value="1"/>
</dbReference>
<keyword evidence="7" id="KW-0342">GTP-binding</keyword>
<keyword evidence="9" id="KW-0675">Receptor</keyword>
<dbReference type="Gene3D" id="3.30.70.1230">
    <property type="entry name" value="Nucleotide cyclase"/>
    <property type="match status" value="1"/>
</dbReference>
<dbReference type="Gene3D" id="1.10.510.10">
    <property type="entry name" value="Transferase(Phosphotransferase) domain 1"/>
    <property type="match status" value="1"/>
</dbReference>
<dbReference type="Gene3D" id="3.40.50.2300">
    <property type="match status" value="4"/>
</dbReference>
<dbReference type="PRINTS" id="PR00255">
    <property type="entry name" value="NATPEPTIDER"/>
</dbReference>
<dbReference type="CDD" id="cd07302">
    <property type="entry name" value="CHD"/>
    <property type="match status" value="1"/>
</dbReference>
<name>A0ABD1KTQ2_9TELE</name>
<accession>A0ABD1KTQ2</accession>
<keyword evidence="19" id="KW-1185">Reference proteome</keyword>
<dbReference type="PANTHER" id="PTHR11920:SF500">
    <property type="entry name" value="GUANYLATE CYCLASE 2G"/>
    <property type="match status" value="1"/>
</dbReference>
<dbReference type="GO" id="GO:0005525">
    <property type="term" value="F:GTP binding"/>
    <property type="evidence" value="ECO:0007669"/>
    <property type="project" value="UniProtKB-KW"/>
</dbReference>
<evidence type="ECO:0000259" key="16">
    <source>
        <dbReference type="PROSITE" id="PS50011"/>
    </source>
</evidence>
<evidence type="ECO:0000256" key="2">
    <source>
        <dbReference type="ARBA" id="ARBA00012202"/>
    </source>
</evidence>
<dbReference type="AlphaFoldDB" id="A0ABD1KTQ2"/>
<keyword evidence="4" id="KW-0732">Signal</keyword>
<keyword evidence="6" id="KW-1133">Transmembrane helix</keyword>
<feature type="domain" description="Guanylate cyclase" evidence="17">
    <location>
        <begin position="972"/>
        <end position="1112"/>
    </location>
</feature>
<feature type="region of interest" description="Disordered" evidence="15">
    <location>
        <begin position="1167"/>
        <end position="1203"/>
    </location>
</feature>
<feature type="compositionally biased region" description="Basic and acidic residues" evidence="15">
    <location>
        <begin position="1179"/>
        <end position="1191"/>
    </location>
</feature>
<evidence type="ECO:0000256" key="7">
    <source>
        <dbReference type="ARBA" id="ARBA00023134"/>
    </source>
</evidence>
<dbReference type="PANTHER" id="PTHR11920">
    <property type="entry name" value="GUANYLYL CYCLASE"/>
    <property type="match status" value="1"/>
</dbReference>
<dbReference type="InterPro" id="IPR029787">
    <property type="entry name" value="Nucleotide_cyclase"/>
</dbReference>
<dbReference type="InterPro" id="IPR000719">
    <property type="entry name" value="Prot_kinase_dom"/>
</dbReference>
<comment type="subcellular location">
    <subcellularLocation>
        <location evidence="1">Membrane</location>
        <topology evidence="1">Single-pass type I membrane protein</topology>
    </subcellularLocation>
</comment>
<evidence type="ECO:0000256" key="8">
    <source>
        <dbReference type="ARBA" id="ARBA00023136"/>
    </source>
</evidence>
<dbReference type="InterPro" id="IPR028082">
    <property type="entry name" value="Peripla_BP_I"/>
</dbReference>
<dbReference type="InterPro" id="IPR001828">
    <property type="entry name" value="ANF_lig-bd_rcpt"/>
</dbReference>
<dbReference type="Pfam" id="PF07714">
    <property type="entry name" value="PK_Tyr_Ser-Thr"/>
    <property type="match status" value="1"/>
</dbReference>